<dbReference type="Gene3D" id="1.10.287.110">
    <property type="entry name" value="DnaJ domain"/>
    <property type="match status" value="1"/>
</dbReference>
<feature type="compositionally biased region" description="Acidic residues" evidence="1">
    <location>
        <begin position="362"/>
        <end position="384"/>
    </location>
</feature>
<evidence type="ECO:0000313" key="4">
    <source>
        <dbReference type="Proteomes" id="UP001190926"/>
    </source>
</evidence>
<dbReference type="InterPro" id="IPR024593">
    <property type="entry name" value="DUF3444"/>
</dbReference>
<dbReference type="CDD" id="cd06257">
    <property type="entry name" value="DnaJ"/>
    <property type="match status" value="1"/>
</dbReference>
<evidence type="ECO:0000256" key="1">
    <source>
        <dbReference type="SAM" id="MobiDB-lite"/>
    </source>
</evidence>
<dbReference type="PANTHER" id="PTHR45089">
    <property type="entry name" value="DNAJ HEAT SHOCK AMINO-TERMINAL DOMAIN PROTEIN-RELATED"/>
    <property type="match status" value="1"/>
</dbReference>
<comment type="caution">
    <text evidence="3">The sequence shown here is derived from an EMBL/GenBank/DDBJ whole genome shotgun (WGS) entry which is preliminary data.</text>
</comment>
<dbReference type="Pfam" id="PF11926">
    <property type="entry name" value="DUF3444"/>
    <property type="match status" value="1"/>
</dbReference>
<organism evidence="3 4">
    <name type="scientific">Perilla frutescens var. hirtella</name>
    <name type="common">Perilla citriodora</name>
    <name type="synonym">Perilla setoyensis</name>
    <dbReference type="NCBI Taxonomy" id="608512"/>
    <lineage>
        <taxon>Eukaryota</taxon>
        <taxon>Viridiplantae</taxon>
        <taxon>Streptophyta</taxon>
        <taxon>Embryophyta</taxon>
        <taxon>Tracheophyta</taxon>
        <taxon>Spermatophyta</taxon>
        <taxon>Magnoliopsida</taxon>
        <taxon>eudicotyledons</taxon>
        <taxon>Gunneridae</taxon>
        <taxon>Pentapetalae</taxon>
        <taxon>asterids</taxon>
        <taxon>lamiids</taxon>
        <taxon>Lamiales</taxon>
        <taxon>Lamiaceae</taxon>
        <taxon>Nepetoideae</taxon>
        <taxon>Elsholtzieae</taxon>
        <taxon>Perilla</taxon>
    </lineage>
</organism>
<sequence>MECNKDEAARAKEIAEKKMQSNDFEGARKFALKAKNLYPELENITQMLSICDVHCSAQRRLLGSEKDWYGILQVEKLADESTVKKQYRRLALILHPDKNRFPGAEGAFKLISEANALLSDQAKKVAYDNKIRVLSRSAAANPPNLHINRSSQFNKQYSTQNNNISNGFSGLYQQATQLPSFWTCCPFCSTSFQYLRQYVKKSLVCQKCTKGFVAYEVSAQGVPKASKLGHQGAQNVPSKPNMRQQAVFQEKVVTNQENSGKQNAKVPSTSHAGSQGTANKKTVQPQPGMQKGCGSESIKVAGGAKNLKTKETANRKASSLHGEKEDMPSNGDAIHRDPRNARNKNQKRKRKFVLGSGNSSESEQEDLTEQENLDDAATDLESEFIDAQFARRSSRRRQNVSYKETDEDDHAKPLKRAQTTKEADGKEQKDVVDSEDSKHGNQNSFPTAPSGSSKFENEEMEDAHSEESLKNKNEGCEKEGKMGEVGGKSSAAADTVEVESDSDLDWSFSTTSDTGCFECPDPEFSDFDKLRDESLFNVNQYWACYDTLDGMPRFYAKVTKVHPSPFELQIKWLEAVPINDAFEDWVYEELPVGCGNFKLGKPDKILGCLTLSHQVHCERGKKKNSFIIYPRQGEVWALLRDWDVSWSSNPKNHKEFSYEIVEVLSDFSTGVGIKVDYLDKVTGFVSLFQKASPSETSSFVIGPTELYKFSHCVPSFKMTGTERDGVPKGSFELDPASLPLNPDHLYFPSKENIGSRNKVPTVSSALPKYAEGKGKSVASGGTSTPHKIVDLEGTGDDATKFRRSPRGVNVIRQNTNWCNRVVPPTTSVHQDW</sequence>
<dbReference type="PANTHER" id="PTHR45089:SF57">
    <property type="entry name" value="DNAJ HEAT SHOCK N-TERMINAL DOMAIN-CONTAINING PROTEIN"/>
    <property type="match status" value="1"/>
</dbReference>
<protein>
    <recommendedName>
        <fullName evidence="2">J domain-containing protein</fullName>
    </recommendedName>
</protein>
<dbReference type="SUPFAM" id="SSF46565">
    <property type="entry name" value="Chaperone J-domain"/>
    <property type="match status" value="1"/>
</dbReference>
<feature type="domain" description="J" evidence="2">
    <location>
        <begin position="67"/>
        <end position="131"/>
    </location>
</feature>
<feature type="compositionally biased region" description="Polar residues" evidence="1">
    <location>
        <begin position="254"/>
        <end position="287"/>
    </location>
</feature>
<evidence type="ECO:0000313" key="3">
    <source>
        <dbReference type="EMBL" id="KAH6831520.1"/>
    </source>
</evidence>
<dbReference type="PRINTS" id="PR00625">
    <property type="entry name" value="JDOMAIN"/>
</dbReference>
<name>A0AAD4PA24_PERFH</name>
<dbReference type="SMART" id="SM00271">
    <property type="entry name" value="DnaJ"/>
    <property type="match status" value="1"/>
</dbReference>
<feature type="region of interest" description="Disordered" evidence="1">
    <location>
        <begin position="772"/>
        <end position="799"/>
    </location>
</feature>
<accession>A0AAD4PA24</accession>
<feature type="region of interest" description="Disordered" evidence="1">
    <location>
        <begin position="254"/>
        <end position="491"/>
    </location>
</feature>
<feature type="compositionally biased region" description="Basic and acidic residues" evidence="1">
    <location>
        <begin position="321"/>
        <end position="340"/>
    </location>
</feature>
<dbReference type="Proteomes" id="UP001190926">
    <property type="component" value="Unassembled WGS sequence"/>
</dbReference>
<dbReference type="InterPro" id="IPR036869">
    <property type="entry name" value="J_dom_sf"/>
</dbReference>
<dbReference type="EMBL" id="SDAM02000090">
    <property type="protein sequence ID" value="KAH6831520.1"/>
    <property type="molecule type" value="Genomic_DNA"/>
</dbReference>
<feature type="compositionally biased region" description="Basic residues" evidence="1">
    <location>
        <begin position="341"/>
        <end position="352"/>
    </location>
</feature>
<keyword evidence="4" id="KW-1185">Reference proteome</keyword>
<dbReference type="PROSITE" id="PS50076">
    <property type="entry name" value="DNAJ_2"/>
    <property type="match status" value="1"/>
</dbReference>
<feature type="compositionally biased region" description="Polar residues" evidence="1">
    <location>
        <begin position="440"/>
        <end position="454"/>
    </location>
</feature>
<dbReference type="AlphaFoldDB" id="A0AAD4PA24"/>
<dbReference type="InterPro" id="IPR018253">
    <property type="entry name" value="DnaJ_domain_CS"/>
</dbReference>
<dbReference type="Pfam" id="PF00226">
    <property type="entry name" value="DnaJ"/>
    <property type="match status" value="1"/>
</dbReference>
<dbReference type="PROSITE" id="PS00636">
    <property type="entry name" value="DNAJ_1"/>
    <property type="match status" value="1"/>
</dbReference>
<proteinExistence type="predicted"/>
<gene>
    <name evidence="3" type="ORF">C2S53_019599</name>
</gene>
<evidence type="ECO:0000259" key="2">
    <source>
        <dbReference type="PROSITE" id="PS50076"/>
    </source>
</evidence>
<dbReference type="InterPro" id="IPR001623">
    <property type="entry name" value="DnaJ_domain"/>
</dbReference>
<reference evidence="3 4" key="1">
    <citation type="journal article" date="2021" name="Nat. Commun.">
        <title>Incipient diploidization of the medicinal plant Perilla within 10,000 years.</title>
        <authorList>
            <person name="Zhang Y."/>
            <person name="Shen Q."/>
            <person name="Leng L."/>
            <person name="Zhang D."/>
            <person name="Chen S."/>
            <person name="Shi Y."/>
            <person name="Ning Z."/>
            <person name="Chen S."/>
        </authorList>
    </citation>
    <scope>NUCLEOTIDE SEQUENCE [LARGE SCALE GENOMIC DNA]</scope>
    <source>
        <strain evidence="4">cv. PC099</strain>
    </source>
</reference>
<feature type="compositionally biased region" description="Basic and acidic residues" evidence="1">
    <location>
        <begin position="462"/>
        <end position="482"/>
    </location>
</feature>
<feature type="compositionally biased region" description="Basic and acidic residues" evidence="1">
    <location>
        <begin position="419"/>
        <end position="439"/>
    </location>
</feature>